<dbReference type="GO" id="GO:0003677">
    <property type="term" value="F:DNA binding"/>
    <property type="evidence" value="ECO:0007669"/>
    <property type="project" value="InterPro"/>
</dbReference>
<sequence>MERNNMLERQKAGIELAKLQGKYKGRLYGSSMTNEEFLKKYKKVAQELEVAQSLRRAARLGGCSLGVAQKVKRLMFAQFL</sequence>
<dbReference type="PROSITE" id="PS51736">
    <property type="entry name" value="RECOMBINASES_3"/>
    <property type="match status" value="1"/>
</dbReference>
<feature type="domain" description="Resolvase/invertase-type recombinase catalytic" evidence="1">
    <location>
        <begin position="1"/>
        <end position="21"/>
    </location>
</feature>
<dbReference type="EMBL" id="FZNT01000001">
    <property type="protein sequence ID" value="SNR32419.1"/>
    <property type="molecule type" value="Genomic_DNA"/>
</dbReference>
<dbReference type="AlphaFoldDB" id="A0A238VFX5"/>
<evidence type="ECO:0000313" key="3">
    <source>
        <dbReference type="Proteomes" id="UP000198384"/>
    </source>
</evidence>
<dbReference type="GO" id="GO:0000150">
    <property type="term" value="F:DNA strand exchange activity"/>
    <property type="evidence" value="ECO:0007669"/>
    <property type="project" value="InterPro"/>
</dbReference>
<dbReference type="Proteomes" id="UP000198384">
    <property type="component" value="Unassembled WGS sequence"/>
</dbReference>
<dbReference type="InterPro" id="IPR006119">
    <property type="entry name" value="Resolv_N"/>
</dbReference>
<gene>
    <name evidence="2" type="ORF">SAMN06265371_101270</name>
</gene>
<evidence type="ECO:0000259" key="1">
    <source>
        <dbReference type="PROSITE" id="PS51736"/>
    </source>
</evidence>
<proteinExistence type="predicted"/>
<reference evidence="2 3" key="1">
    <citation type="submission" date="2017-06" db="EMBL/GenBank/DDBJ databases">
        <authorList>
            <person name="Kim H.J."/>
            <person name="Triplett B.A."/>
        </authorList>
    </citation>
    <scope>NUCLEOTIDE SEQUENCE [LARGE SCALE GENOMIC DNA]</scope>
    <source>
        <strain evidence="2 3">DSM 29150</strain>
    </source>
</reference>
<evidence type="ECO:0000313" key="2">
    <source>
        <dbReference type="EMBL" id="SNR32419.1"/>
    </source>
</evidence>
<name>A0A238VFX5_9FLAO</name>
<organism evidence="2 3">
    <name type="scientific">Lutibacter agarilyticus</name>
    <dbReference type="NCBI Taxonomy" id="1109740"/>
    <lineage>
        <taxon>Bacteria</taxon>
        <taxon>Pseudomonadati</taxon>
        <taxon>Bacteroidota</taxon>
        <taxon>Flavobacteriia</taxon>
        <taxon>Flavobacteriales</taxon>
        <taxon>Flavobacteriaceae</taxon>
        <taxon>Lutibacter</taxon>
    </lineage>
</organism>
<accession>A0A238VFX5</accession>
<keyword evidence="3" id="KW-1185">Reference proteome</keyword>
<protein>
    <recommendedName>
        <fullName evidence="1">Resolvase/invertase-type recombinase catalytic domain-containing protein</fullName>
    </recommendedName>
</protein>